<dbReference type="Pfam" id="PF00072">
    <property type="entry name" value="Response_reg"/>
    <property type="match status" value="1"/>
</dbReference>
<name>A0A7S8F3P9_9SPHN</name>
<dbReference type="Proteomes" id="UP000594459">
    <property type="component" value="Chromosome"/>
</dbReference>
<dbReference type="PANTHER" id="PTHR44591:SF3">
    <property type="entry name" value="RESPONSE REGULATORY DOMAIN-CONTAINING PROTEIN"/>
    <property type="match status" value="1"/>
</dbReference>
<feature type="modified residue" description="4-aspartylphosphate" evidence="2">
    <location>
        <position position="58"/>
    </location>
</feature>
<accession>A0A7S8F3P9</accession>
<gene>
    <name evidence="4" type="ORF">IRL76_11795</name>
</gene>
<dbReference type="InterPro" id="IPR001789">
    <property type="entry name" value="Sig_transdc_resp-reg_receiver"/>
</dbReference>
<proteinExistence type="predicted"/>
<evidence type="ECO:0000313" key="5">
    <source>
        <dbReference type="Proteomes" id="UP000594459"/>
    </source>
</evidence>
<dbReference type="Gene3D" id="3.40.50.2300">
    <property type="match status" value="1"/>
</dbReference>
<dbReference type="GO" id="GO:0000160">
    <property type="term" value="P:phosphorelay signal transduction system"/>
    <property type="evidence" value="ECO:0007669"/>
    <property type="project" value="InterPro"/>
</dbReference>
<organism evidence="4 5">
    <name type="scientific">Qipengyuania soli</name>
    <dbReference type="NCBI Taxonomy" id="2782568"/>
    <lineage>
        <taxon>Bacteria</taxon>
        <taxon>Pseudomonadati</taxon>
        <taxon>Pseudomonadota</taxon>
        <taxon>Alphaproteobacteria</taxon>
        <taxon>Sphingomonadales</taxon>
        <taxon>Erythrobacteraceae</taxon>
        <taxon>Qipengyuania</taxon>
    </lineage>
</organism>
<dbReference type="AlphaFoldDB" id="A0A7S8F3P9"/>
<dbReference type="KEGG" id="qso:IRL76_11795"/>
<keyword evidence="1 2" id="KW-0597">Phosphoprotein</keyword>
<dbReference type="InterPro" id="IPR011006">
    <property type="entry name" value="CheY-like_superfamily"/>
</dbReference>
<dbReference type="EMBL" id="CP064654">
    <property type="protein sequence ID" value="QPC98515.1"/>
    <property type="molecule type" value="Genomic_DNA"/>
</dbReference>
<evidence type="ECO:0000256" key="2">
    <source>
        <dbReference type="PROSITE-ProRule" id="PRU00169"/>
    </source>
</evidence>
<dbReference type="PANTHER" id="PTHR44591">
    <property type="entry name" value="STRESS RESPONSE REGULATOR PROTEIN 1"/>
    <property type="match status" value="1"/>
</dbReference>
<dbReference type="InterPro" id="IPR050595">
    <property type="entry name" value="Bact_response_regulator"/>
</dbReference>
<feature type="domain" description="Response regulatory" evidence="3">
    <location>
        <begin position="8"/>
        <end position="124"/>
    </location>
</feature>
<dbReference type="SUPFAM" id="SSF52172">
    <property type="entry name" value="CheY-like"/>
    <property type="match status" value="1"/>
</dbReference>
<dbReference type="SMART" id="SM00448">
    <property type="entry name" value="REC"/>
    <property type="match status" value="1"/>
</dbReference>
<dbReference type="PROSITE" id="PS50110">
    <property type="entry name" value="RESPONSE_REGULATORY"/>
    <property type="match status" value="1"/>
</dbReference>
<protein>
    <submittedName>
        <fullName evidence="4">Response regulator</fullName>
    </submittedName>
</protein>
<evidence type="ECO:0000259" key="3">
    <source>
        <dbReference type="PROSITE" id="PS50110"/>
    </source>
</evidence>
<evidence type="ECO:0000256" key="1">
    <source>
        <dbReference type="ARBA" id="ARBA00022553"/>
    </source>
</evidence>
<reference evidence="4 5" key="1">
    <citation type="submission" date="2020-11" db="EMBL/GenBank/DDBJ databases">
        <title>The genome sequence of Erythrobacter sp. 6D36.</title>
        <authorList>
            <person name="Liu Y."/>
        </authorList>
    </citation>
    <scope>NUCLEOTIDE SEQUENCE [LARGE SCALE GENOMIC DNA]</scope>
    <source>
        <strain evidence="4 5">6D36</strain>
    </source>
</reference>
<keyword evidence="5" id="KW-1185">Reference proteome</keyword>
<sequence>MTTGPGRKIAIVENDEILAMLWKETCRAAGYEVVGIATSFSQACRLVTGASPDVVIADFALDDGRDGLELLHRVMSEQADLATILVTGWDLAVVQDRLAYVGPGAVLAKPVMPGELLDCLATLRTGAAQEEVDAVVWAHAA</sequence>
<dbReference type="RefSeq" id="WP_200981522.1">
    <property type="nucleotide sequence ID" value="NZ_CP064654.1"/>
</dbReference>
<evidence type="ECO:0000313" key="4">
    <source>
        <dbReference type="EMBL" id="QPC98515.1"/>
    </source>
</evidence>